<keyword evidence="7 10" id="KW-1133">Transmembrane helix</keyword>
<feature type="transmembrane region" description="Helical" evidence="10">
    <location>
        <begin position="299"/>
        <end position="319"/>
    </location>
</feature>
<proteinExistence type="predicted"/>
<keyword evidence="6" id="KW-0067">ATP-binding</keyword>
<keyword evidence="2" id="KW-0813">Transport</keyword>
<dbReference type="PROSITE" id="PS00211">
    <property type="entry name" value="ABC_TRANSPORTER_1"/>
    <property type="match status" value="2"/>
</dbReference>
<evidence type="ECO:0000259" key="12">
    <source>
        <dbReference type="PROSITE" id="PS50929"/>
    </source>
</evidence>
<dbReference type="CDD" id="cd18580">
    <property type="entry name" value="ABC_6TM_ABCC_D2"/>
    <property type="match status" value="1"/>
</dbReference>
<dbReference type="Gene3D" id="1.20.1560.10">
    <property type="entry name" value="ABC transporter type 1, transmembrane domain"/>
    <property type="match status" value="2"/>
</dbReference>
<evidence type="ECO:0000256" key="5">
    <source>
        <dbReference type="ARBA" id="ARBA00022741"/>
    </source>
</evidence>
<reference evidence="13" key="1">
    <citation type="journal article" date="2023" name="Access Microbiol">
        <title>De-novo genome assembly for Akanthomyces muscarius, a biocontrol agent of insect agricultural pests.</title>
        <authorList>
            <person name="Erdos Z."/>
            <person name="Studholme D.J."/>
            <person name="Raymond B."/>
            <person name="Sharma M."/>
        </authorList>
    </citation>
    <scope>NUCLEOTIDE SEQUENCE</scope>
    <source>
        <strain evidence="13">Ve6</strain>
    </source>
</reference>
<dbReference type="InterPro" id="IPR011527">
    <property type="entry name" value="ABC1_TM_dom"/>
</dbReference>
<dbReference type="SUPFAM" id="SSF90123">
    <property type="entry name" value="ABC transporter transmembrane region"/>
    <property type="match status" value="2"/>
</dbReference>
<dbReference type="GO" id="GO:0005886">
    <property type="term" value="C:plasma membrane"/>
    <property type="evidence" value="ECO:0007669"/>
    <property type="project" value="UniProtKB-SubCell"/>
</dbReference>
<keyword evidence="14" id="KW-1185">Reference proteome</keyword>
<sequence length="1420" mass="156046">MDNTFGPQLLGHFDFTLLFTDTIFHIVPSSIIALATLFFVVQTINGSPLVRKGRLLWLKLAVAASLAAVQIANAVLWFQSPLDSRLAKTASLCTCVSALCIGFIIYTNHVYFIRPPSFLGLFLTITIILDSVVTRAYYRRTGLGTIAQLHISVPVLKGTMLVLEEISKRSLVIAPRLRENLGSESFAGFWSTSLYLWLNRIMFIGMRGRLTTGLLPGISQEIDPVVLYKDFSAIWGTADERSKYALARACFLSAPWPFVYVILPRLFSTGFHFAQPFLLQDIVNAVAAKTQDMNIVKGLISATAFIFIGKAVSQAWYLYIKNRMATTTRAILVTAIYQKSLRLSKDELAKEAAVTLINTDVANVMLIIALSYECWVTLVEIILGLTILTRFVGSASIFALIPTGLSSVFTYFISKKLAFSRREWNGHIQTRVADTSNMLAQMKDIKMTGLAPTLAKRLQRQQVAETKIAMENRRAVAGTFSFSAIGETITPVLVVAGTMFWTRASEPITSARFFTTLAVVTLISRPLADFLTGLPAWTSAFGAVDRIQAYLKQEEDADERKILVSQIATDSGSSSGAQPRNSIALRNRQPSQRPRAAVKLQSVAVSVGPSASVLKDVTISIPFGQTTVLTGPVGCGKSALLSAITGQAKLSAGSVAVCTKKIAYCAQRPWLRNTTIQKNILGFSSYNAALYQRVIFTCALDTDLKELPLGDQTLCGSDGCKLSGGQRSRISIARAFYSGAELVVLDDPLSALDKETSSAIRARLFGKNGFLEENSTTIIMATSMQQDLADADAVFKVLEDGRVVPSTDTKSAVATSSDDTSGDTNPAPDETQTTPASQRSDETAENGYKPPSVEPTPDDDKSSPWQEAKFGDFSLYSYFTCPAGLLNLLQWTFLVVVAAVVERMYLIWGRIWFDKDPKNRLYFITFAFFGAINPLTNWIACYGFFYLINASAMEALHWQLADTTTRATFEFLAAEDAGSVLNRFSTDTSIISQRLPIAILPSAWGFLSVLIDIGIIASGASYAAPIMPVLLLGLFVVQYFYLRTSRQLRSLELDTSKLMVRQLTETSGGIAHVRSFKWEDFFVSEFYEILEKTQKPFYFMNLAQQWLLMVLDMFSAGAGIVMITLAFNYPSSASANSMGLAFVSLISFSQIVSLFIRYFTNMEIAFGAVARIRAFATGTPLELDDCDASDLPPEWPQNGKVEFSGVTVVYKSKAENGEEAEHKGLDNLAITVKPGSTLGIMGRTGSGKTSLLLALLRLVKYSGKITIDGRDIESVPLNILRTRITTITQSGLELIGSIDVLEQVGLMERIDARGGLEADFADMRFSQGQKQLFQLARAMLHQEIMKSPLLVIDEGTSSVDEETEERMRILVHEAFASCTKFIITHRGSILNRSDTVLRLSRGKMVAMTSNWEAQNGERSS</sequence>
<evidence type="ECO:0000256" key="8">
    <source>
        <dbReference type="ARBA" id="ARBA00023136"/>
    </source>
</evidence>
<keyword evidence="4 10" id="KW-0812">Transmembrane</keyword>
<dbReference type="SMART" id="SM00382">
    <property type="entry name" value="AAA"/>
    <property type="match status" value="2"/>
</dbReference>
<dbReference type="InterPro" id="IPR003593">
    <property type="entry name" value="AAA+_ATPase"/>
</dbReference>
<evidence type="ECO:0000256" key="1">
    <source>
        <dbReference type="ARBA" id="ARBA00004651"/>
    </source>
</evidence>
<dbReference type="Proteomes" id="UP001144673">
    <property type="component" value="Chromosome 5"/>
</dbReference>
<evidence type="ECO:0000256" key="9">
    <source>
        <dbReference type="SAM" id="MobiDB-lite"/>
    </source>
</evidence>
<protein>
    <recommendedName>
        <fullName evidence="15">ABC transporter</fullName>
    </recommendedName>
</protein>
<dbReference type="GO" id="GO:0140359">
    <property type="term" value="F:ABC-type transporter activity"/>
    <property type="evidence" value="ECO:0007669"/>
    <property type="project" value="InterPro"/>
</dbReference>
<evidence type="ECO:0000259" key="11">
    <source>
        <dbReference type="PROSITE" id="PS50893"/>
    </source>
</evidence>
<evidence type="ECO:0000256" key="3">
    <source>
        <dbReference type="ARBA" id="ARBA00022475"/>
    </source>
</evidence>
<keyword evidence="5" id="KW-0547">Nucleotide-binding</keyword>
<dbReference type="GO" id="GO:0016887">
    <property type="term" value="F:ATP hydrolysis activity"/>
    <property type="evidence" value="ECO:0007669"/>
    <property type="project" value="InterPro"/>
</dbReference>
<feature type="transmembrane region" description="Helical" evidence="10">
    <location>
        <begin position="56"/>
        <end position="80"/>
    </location>
</feature>
<name>A0A9W8QFB8_AKAMU</name>
<evidence type="ECO:0000256" key="10">
    <source>
        <dbReference type="SAM" id="Phobius"/>
    </source>
</evidence>
<dbReference type="SUPFAM" id="SSF52540">
    <property type="entry name" value="P-loop containing nucleoside triphosphate hydrolases"/>
    <property type="match status" value="2"/>
</dbReference>
<evidence type="ECO:0000256" key="6">
    <source>
        <dbReference type="ARBA" id="ARBA00022840"/>
    </source>
</evidence>
<comment type="subcellular location">
    <subcellularLocation>
        <location evidence="1">Cell membrane</location>
        <topology evidence="1">Multi-pass membrane protein</topology>
    </subcellularLocation>
</comment>
<dbReference type="InterPro" id="IPR044726">
    <property type="entry name" value="ABCC_6TM_D2"/>
</dbReference>
<accession>A0A9W8QFB8</accession>
<feature type="transmembrane region" description="Helical" evidence="10">
    <location>
        <begin position="118"/>
        <end position="138"/>
    </location>
</feature>
<dbReference type="GeneID" id="80897504"/>
<dbReference type="PANTHER" id="PTHR24223:SF399">
    <property type="entry name" value="ABC TRANSPORTER ATNG"/>
    <property type="match status" value="1"/>
</dbReference>
<dbReference type="PROSITE" id="PS50893">
    <property type="entry name" value="ABC_TRANSPORTER_2"/>
    <property type="match status" value="2"/>
</dbReference>
<feature type="transmembrane region" description="Helical" evidence="10">
    <location>
        <begin position="364"/>
        <end position="385"/>
    </location>
</feature>
<dbReference type="Pfam" id="PF00005">
    <property type="entry name" value="ABC_tran"/>
    <property type="match status" value="2"/>
</dbReference>
<dbReference type="GO" id="GO:0005524">
    <property type="term" value="F:ATP binding"/>
    <property type="evidence" value="ECO:0007669"/>
    <property type="project" value="UniProtKB-KW"/>
</dbReference>
<feature type="transmembrane region" description="Helical" evidence="10">
    <location>
        <begin position="1139"/>
        <end position="1159"/>
    </location>
</feature>
<evidence type="ECO:0000313" key="14">
    <source>
        <dbReference type="Proteomes" id="UP001144673"/>
    </source>
</evidence>
<feature type="transmembrane region" description="Helical" evidence="10">
    <location>
        <begin position="245"/>
        <end position="263"/>
    </location>
</feature>
<evidence type="ECO:0008006" key="15">
    <source>
        <dbReference type="Google" id="ProtNLM"/>
    </source>
</evidence>
<keyword evidence="3" id="KW-1003">Cell membrane</keyword>
<feature type="transmembrane region" description="Helical" evidence="10">
    <location>
        <begin position="1106"/>
        <end position="1127"/>
    </location>
</feature>
<feature type="domain" description="ABC transporter" evidence="11">
    <location>
        <begin position="1201"/>
        <end position="1420"/>
    </location>
</feature>
<dbReference type="PROSITE" id="PS50929">
    <property type="entry name" value="ABC_TM1F"/>
    <property type="match status" value="2"/>
</dbReference>
<evidence type="ECO:0000313" key="13">
    <source>
        <dbReference type="EMBL" id="KAJ4153878.1"/>
    </source>
</evidence>
<organism evidence="13 14">
    <name type="scientific">Akanthomyces muscarius</name>
    <name type="common">Entomopathogenic fungus</name>
    <name type="synonym">Lecanicillium muscarium</name>
    <dbReference type="NCBI Taxonomy" id="2231603"/>
    <lineage>
        <taxon>Eukaryota</taxon>
        <taxon>Fungi</taxon>
        <taxon>Dikarya</taxon>
        <taxon>Ascomycota</taxon>
        <taxon>Pezizomycotina</taxon>
        <taxon>Sordariomycetes</taxon>
        <taxon>Hypocreomycetidae</taxon>
        <taxon>Hypocreales</taxon>
        <taxon>Cordycipitaceae</taxon>
        <taxon>Akanthomyces</taxon>
    </lineage>
</organism>
<evidence type="ECO:0000256" key="7">
    <source>
        <dbReference type="ARBA" id="ARBA00022989"/>
    </source>
</evidence>
<feature type="transmembrane region" description="Helical" evidence="10">
    <location>
        <begin position="1022"/>
        <end position="1042"/>
    </location>
</feature>
<feature type="transmembrane region" description="Helical" evidence="10">
    <location>
        <begin position="921"/>
        <end position="948"/>
    </location>
</feature>
<feature type="region of interest" description="Disordered" evidence="9">
    <location>
        <begin position="568"/>
        <end position="591"/>
    </location>
</feature>
<feature type="domain" description="ABC transmembrane type-1" evidence="12">
    <location>
        <begin position="266"/>
        <end position="539"/>
    </location>
</feature>
<gene>
    <name evidence="13" type="ORF">LMH87_010345</name>
</gene>
<evidence type="ECO:0000256" key="4">
    <source>
        <dbReference type="ARBA" id="ARBA00022692"/>
    </source>
</evidence>
<evidence type="ECO:0000256" key="2">
    <source>
        <dbReference type="ARBA" id="ARBA00022448"/>
    </source>
</evidence>
<feature type="transmembrane region" description="Helical" evidence="10">
    <location>
        <begin position="23"/>
        <end position="44"/>
    </location>
</feature>
<dbReference type="InterPro" id="IPR050173">
    <property type="entry name" value="ABC_transporter_C-like"/>
</dbReference>
<dbReference type="RefSeq" id="XP_056054536.1">
    <property type="nucleotide sequence ID" value="XM_056197492.1"/>
</dbReference>
<feature type="transmembrane region" description="Helical" evidence="10">
    <location>
        <begin position="391"/>
        <end position="413"/>
    </location>
</feature>
<feature type="domain" description="ABC transmembrane type-1" evidence="12">
    <location>
        <begin position="883"/>
        <end position="1171"/>
    </location>
</feature>
<dbReference type="Gene3D" id="3.40.50.300">
    <property type="entry name" value="P-loop containing nucleotide triphosphate hydrolases"/>
    <property type="match status" value="2"/>
</dbReference>
<feature type="compositionally biased region" description="Polar residues" evidence="9">
    <location>
        <begin position="806"/>
        <end position="838"/>
    </location>
</feature>
<dbReference type="InterPro" id="IPR036640">
    <property type="entry name" value="ABC1_TM_sf"/>
</dbReference>
<dbReference type="InterPro" id="IPR003439">
    <property type="entry name" value="ABC_transporter-like_ATP-bd"/>
</dbReference>
<dbReference type="InterPro" id="IPR027417">
    <property type="entry name" value="P-loop_NTPase"/>
</dbReference>
<comment type="caution">
    <text evidence="13">The sequence shown here is derived from an EMBL/GenBank/DDBJ whole genome shotgun (WGS) entry which is preliminary data.</text>
</comment>
<dbReference type="EMBL" id="JAJHUN010000008">
    <property type="protein sequence ID" value="KAJ4153878.1"/>
    <property type="molecule type" value="Genomic_DNA"/>
</dbReference>
<dbReference type="Pfam" id="PF00664">
    <property type="entry name" value="ABC_membrane"/>
    <property type="match status" value="1"/>
</dbReference>
<feature type="compositionally biased region" description="Polar residues" evidence="9">
    <location>
        <begin position="568"/>
        <end position="581"/>
    </location>
</feature>
<keyword evidence="8 10" id="KW-0472">Membrane</keyword>
<dbReference type="InterPro" id="IPR017871">
    <property type="entry name" value="ABC_transporter-like_CS"/>
</dbReference>
<dbReference type="PANTHER" id="PTHR24223">
    <property type="entry name" value="ATP-BINDING CASSETTE SUB-FAMILY C"/>
    <property type="match status" value="1"/>
</dbReference>
<feature type="domain" description="ABC transporter" evidence="11">
    <location>
        <begin position="598"/>
        <end position="825"/>
    </location>
</feature>
<feature type="region of interest" description="Disordered" evidence="9">
    <location>
        <begin position="806"/>
        <end position="864"/>
    </location>
</feature>